<keyword evidence="3" id="KW-1185">Reference proteome</keyword>
<evidence type="ECO:0000313" key="2">
    <source>
        <dbReference type="EMBL" id="KDR77157.1"/>
    </source>
</evidence>
<dbReference type="Proteomes" id="UP000027222">
    <property type="component" value="Unassembled WGS sequence"/>
</dbReference>
<protein>
    <submittedName>
        <fullName evidence="2">Uncharacterized protein</fullName>
    </submittedName>
</protein>
<feature type="region of interest" description="Disordered" evidence="1">
    <location>
        <begin position="451"/>
        <end position="472"/>
    </location>
</feature>
<gene>
    <name evidence="2" type="ORF">GALMADRAFT_225295</name>
</gene>
<proteinExistence type="predicted"/>
<sequence length="548" mass="62185">MANNDEGNSVGTQWKRQAVEQKIAENEAHLMAARKAVQAFEEKSYELKELLNSTSPIMSSLPIDILSEIFVTMTRNQSPIMNRMPSIQFLIGRICRAWRRIAWSTPRLWCEVHIEFSKNRWETQKHLLQDWIRRGGNLPLELSFSVRYNEQDWEPPPDIFQPIMRSCHRWTKLVFHRPFNKFALVLARREYQFPSLNAIDIMHDGNLPPSQRYLTNWNFHSATPRLRRLHLPSLMPGPGLNVNWACLTYLSITFEFGSGRSSKLLGLIPSLKVLHCRVHRTSDHLANLHLPIHHLLHLEEISVHGETGLVMSLLSSITAPNLTILKLSMDDGDPSMLWTTTIAELTNRSSCNLVDLEIGQDNLTDENQIVGMLRQLSPSVRTFSLDCSLSFTLSNIIIDYLNLTLRRNNGRQGEHLPNLESFVYTGVISFSLKAMSRMLKSRVRRSDIAPSSDVLSKISPPQLGSEETGNSSGVSLPQNFSVNVNYCNTGWFHSKHPNIVRTFFKEVASLAVDGVILEFDCTGNSGSFEGGDSEEDDLNSESEEDNSE</sequence>
<dbReference type="EMBL" id="KL142377">
    <property type="protein sequence ID" value="KDR77157.1"/>
    <property type="molecule type" value="Genomic_DNA"/>
</dbReference>
<feature type="compositionally biased region" description="Acidic residues" evidence="1">
    <location>
        <begin position="531"/>
        <end position="548"/>
    </location>
</feature>
<evidence type="ECO:0000256" key="1">
    <source>
        <dbReference type="SAM" id="MobiDB-lite"/>
    </source>
</evidence>
<dbReference type="AlphaFoldDB" id="A0A067T483"/>
<feature type="region of interest" description="Disordered" evidence="1">
    <location>
        <begin position="525"/>
        <end position="548"/>
    </location>
</feature>
<dbReference type="OrthoDB" id="2845495at2759"/>
<name>A0A067T483_GALM3</name>
<reference evidence="3" key="1">
    <citation type="journal article" date="2014" name="Proc. Natl. Acad. Sci. U.S.A.">
        <title>Extensive sampling of basidiomycete genomes demonstrates inadequacy of the white-rot/brown-rot paradigm for wood decay fungi.</title>
        <authorList>
            <person name="Riley R."/>
            <person name="Salamov A.A."/>
            <person name="Brown D.W."/>
            <person name="Nagy L.G."/>
            <person name="Floudas D."/>
            <person name="Held B.W."/>
            <person name="Levasseur A."/>
            <person name="Lombard V."/>
            <person name="Morin E."/>
            <person name="Otillar R."/>
            <person name="Lindquist E.A."/>
            <person name="Sun H."/>
            <person name="LaButti K.M."/>
            <person name="Schmutz J."/>
            <person name="Jabbour D."/>
            <person name="Luo H."/>
            <person name="Baker S.E."/>
            <person name="Pisabarro A.G."/>
            <person name="Walton J.D."/>
            <person name="Blanchette R.A."/>
            <person name="Henrissat B."/>
            <person name="Martin F."/>
            <person name="Cullen D."/>
            <person name="Hibbett D.S."/>
            <person name="Grigoriev I.V."/>
        </authorList>
    </citation>
    <scope>NUCLEOTIDE SEQUENCE [LARGE SCALE GENOMIC DNA]</scope>
    <source>
        <strain evidence="3">CBS 339.88</strain>
    </source>
</reference>
<evidence type="ECO:0000313" key="3">
    <source>
        <dbReference type="Proteomes" id="UP000027222"/>
    </source>
</evidence>
<organism evidence="2 3">
    <name type="scientific">Galerina marginata (strain CBS 339.88)</name>
    <dbReference type="NCBI Taxonomy" id="685588"/>
    <lineage>
        <taxon>Eukaryota</taxon>
        <taxon>Fungi</taxon>
        <taxon>Dikarya</taxon>
        <taxon>Basidiomycota</taxon>
        <taxon>Agaricomycotina</taxon>
        <taxon>Agaricomycetes</taxon>
        <taxon>Agaricomycetidae</taxon>
        <taxon>Agaricales</taxon>
        <taxon>Agaricineae</taxon>
        <taxon>Strophariaceae</taxon>
        <taxon>Galerina</taxon>
    </lineage>
</organism>
<dbReference type="HOGENOM" id="CLU_018544_14_0_1"/>
<accession>A0A067T483</accession>